<sequence>MHPRVLFLSGGRQQGEKLWHASKILTNEAAFKLARCYAITCHHPNKTRIIAFHQAFHGRMFSTVSVGEKSKYADGFGPRPADIAVEQRLMLLSAGDGILRFTPSLVIPEDDMAEAWHDWI</sequence>
<dbReference type="PANTHER" id="PTHR11986">
    <property type="entry name" value="AMINOTRANSFERASE CLASS III"/>
    <property type="match status" value="1"/>
</dbReference>
<reference evidence="4" key="1">
    <citation type="submission" date="2016-10" db="EMBL/GenBank/DDBJ databases">
        <authorList>
            <person name="Varghese N."/>
            <person name="Submissions S."/>
        </authorList>
    </citation>
    <scope>NUCLEOTIDE SEQUENCE [LARGE SCALE GENOMIC DNA]</scope>
    <source>
        <strain evidence="4">DSM 18168</strain>
    </source>
</reference>
<dbReference type="InterPro" id="IPR005814">
    <property type="entry name" value="Aminotrans_3"/>
</dbReference>
<evidence type="ECO:0000256" key="2">
    <source>
        <dbReference type="ARBA" id="ARBA00022576"/>
    </source>
</evidence>
<organism evidence="3 4">
    <name type="scientific">Xenorhabdus koppenhoeferi</name>
    <dbReference type="NCBI Taxonomy" id="351659"/>
    <lineage>
        <taxon>Bacteria</taxon>
        <taxon>Pseudomonadati</taxon>
        <taxon>Pseudomonadota</taxon>
        <taxon>Gammaproteobacteria</taxon>
        <taxon>Enterobacterales</taxon>
        <taxon>Morganellaceae</taxon>
        <taxon>Xenorhabdus</taxon>
    </lineage>
</organism>
<evidence type="ECO:0000256" key="1">
    <source>
        <dbReference type="ARBA" id="ARBA00001933"/>
    </source>
</evidence>
<dbReference type="EMBL" id="FPBJ01000041">
    <property type="protein sequence ID" value="SFU89738.1"/>
    <property type="molecule type" value="Genomic_DNA"/>
</dbReference>
<keyword evidence="4" id="KW-1185">Reference proteome</keyword>
<dbReference type="AlphaFoldDB" id="A0A1I7JX06"/>
<dbReference type="STRING" id="351659.SAMN05421784_1416"/>
<gene>
    <name evidence="3" type="ORF">SAMN05421784_1416</name>
</gene>
<keyword evidence="2 3" id="KW-0032">Aminotransferase</keyword>
<dbReference type="GO" id="GO:0030170">
    <property type="term" value="F:pyridoxal phosphate binding"/>
    <property type="evidence" value="ECO:0007669"/>
    <property type="project" value="InterPro"/>
</dbReference>
<dbReference type="GO" id="GO:0008483">
    <property type="term" value="F:transaminase activity"/>
    <property type="evidence" value="ECO:0007669"/>
    <property type="project" value="UniProtKB-KW"/>
</dbReference>
<dbReference type="Gene3D" id="3.40.640.10">
    <property type="entry name" value="Type I PLP-dependent aspartate aminotransferase-like (Major domain)"/>
    <property type="match status" value="1"/>
</dbReference>
<comment type="cofactor">
    <cofactor evidence="1">
        <name>pyridoxal 5'-phosphate</name>
        <dbReference type="ChEBI" id="CHEBI:597326"/>
    </cofactor>
</comment>
<dbReference type="Proteomes" id="UP000242496">
    <property type="component" value="Unassembled WGS sequence"/>
</dbReference>
<dbReference type="GO" id="GO:0042802">
    <property type="term" value="F:identical protein binding"/>
    <property type="evidence" value="ECO:0007669"/>
    <property type="project" value="TreeGrafter"/>
</dbReference>
<evidence type="ECO:0000313" key="4">
    <source>
        <dbReference type="Proteomes" id="UP000242496"/>
    </source>
</evidence>
<protein>
    <submittedName>
        <fullName evidence="3">Aminotransferase class-III</fullName>
    </submittedName>
</protein>
<dbReference type="InterPro" id="IPR015421">
    <property type="entry name" value="PyrdxlP-dep_Trfase_major"/>
</dbReference>
<dbReference type="PANTHER" id="PTHR11986:SF122">
    <property type="entry name" value="ACETYLORNITHINE_SUCCINYLDIAMINOPIMELATE AMINOTRANSFERASE"/>
    <property type="match status" value="1"/>
</dbReference>
<evidence type="ECO:0000313" key="3">
    <source>
        <dbReference type="EMBL" id="SFU89738.1"/>
    </source>
</evidence>
<accession>A0A1I7JX06</accession>
<keyword evidence="3" id="KW-0808">Transferase</keyword>
<dbReference type="Pfam" id="PF00202">
    <property type="entry name" value="Aminotran_3"/>
    <property type="match status" value="1"/>
</dbReference>
<dbReference type="SUPFAM" id="SSF53383">
    <property type="entry name" value="PLP-dependent transferases"/>
    <property type="match status" value="1"/>
</dbReference>
<name>A0A1I7JX06_9GAMM</name>
<dbReference type="InterPro" id="IPR015424">
    <property type="entry name" value="PyrdxlP-dep_Trfase"/>
</dbReference>
<dbReference type="InterPro" id="IPR050103">
    <property type="entry name" value="Class-III_PLP-dep_AT"/>
</dbReference>
<proteinExistence type="predicted"/>